<protein>
    <submittedName>
        <fullName evidence="2">Uncharacterized protein</fullName>
    </submittedName>
</protein>
<reference evidence="2 3" key="1">
    <citation type="submission" date="2012-05" db="EMBL/GenBank/DDBJ databases">
        <title>Recombination and specialization in a pathogen metapopulation.</title>
        <authorList>
            <person name="Gardiner A."/>
            <person name="Kemen E."/>
            <person name="Schultz-Larsen T."/>
            <person name="MacLean D."/>
            <person name="Van Oosterhout C."/>
            <person name="Jones J.D.G."/>
        </authorList>
    </citation>
    <scope>NUCLEOTIDE SEQUENCE [LARGE SCALE GENOMIC DNA]</scope>
    <source>
        <strain evidence="2 3">Ac Nc2</strain>
    </source>
</reference>
<keyword evidence="1" id="KW-1133">Transmembrane helix</keyword>
<name>A0A024GD72_9STRA</name>
<gene>
    <name evidence="2" type="ORF">BN9_054470</name>
</gene>
<sequence>MIALILHFDSLIHLFFLLFSPFVLWTQNTISCQKMDILLRQTACMISHWTSRTSYALFLGTGLLARSALYAIQKVLVRWNLVRGLMRSQYDDSKSKCDGGFDRKDISIFLGLKEHLYLFEDNLNDMPRHRVLYTARDHHSPSRNVNRCDPFATLQIAIVSFCEMELLRFRLIFLRACNTSEPVWRRYTFWINVSPLIKKTRVVFLTPLLHVARCNNKICVNE</sequence>
<dbReference type="EMBL" id="CAIX01000075">
    <property type="protein sequence ID" value="CCI44638.1"/>
    <property type="molecule type" value="Genomic_DNA"/>
</dbReference>
<organism evidence="2 3">
    <name type="scientific">Albugo candida</name>
    <dbReference type="NCBI Taxonomy" id="65357"/>
    <lineage>
        <taxon>Eukaryota</taxon>
        <taxon>Sar</taxon>
        <taxon>Stramenopiles</taxon>
        <taxon>Oomycota</taxon>
        <taxon>Peronosporomycetes</taxon>
        <taxon>Albuginales</taxon>
        <taxon>Albuginaceae</taxon>
        <taxon>Albugo</taxon>
    </lineage>
</organism>
<proteinExistence type="predicted"/>
<evidence type="ECO:0000313" key="2">
    <source>
        <dbReference type="EMBL" id="CCI44638.1"/>
    </source>
</evidence>
<keyword evidence="3" id="KW-1185">Reference proteome</keyword>
<dbReference type="Proteomes" id="UP000053237">
    <property type="component" value="Unassembled WGS sequence"/>
</dbReference>
<keyword evidence="1" id="KW-0812">Transmembrane</keyword>
<dbReference type="InParanoid" id="A0A024GD72"/>
<comment type="caution">
    <text evidence="2">The sequence shown here is derived from an EMBL/GenBank/DDBJ whole genome shotgun (WGS) entry which is preliminary data.</text>
</comment>
<dbReference type="AlphaFoldDB" id="A0A024GD72"/>
<accession>A0A024GD72</accession>
<feature type="transmembrane region" description="Helical" evidence="1">
    <location>
        <begin position="6"/>
        <end position="25"/>
    </location>
</feature>
<evidence type="ECO:0000313" key="3">
    <source>
        <dbReference type="Proteomes" id="UP000053237"/>
    </source>
</evidence>
<evidence type="ECO:0000256" key="1">
    <source>
        <dbReference type="SAM" id="Phobius"/>
    </source>
</evidence>
<keyword evidence="1" id="KW-0472">Membrane</keyword>